<evidence type="ECO:0000256" key="8">
    <source>
        <dbReference type="ARBA" id="ARBA00022837"/>
    </source>
</evidence>
<dbReference type="SMART" id="SM00248">
    <property type="entry name" value="ANK"/>
    <property type="match status" value="3"/>
</dbReference>
<evidence type="ECO:0000256" key="3">
    <source>
        <dbReference type="ARBA" id="ARBA00022475"/>
    </source>
</evidence>
<dbReference type="InterPro" id="IPR024862">
    <property type="entry name" value="TRPV"/>
</dbReference>
<sequence length="973" mass="110679">MKIRTLLSCLFNDDGQDSVGTGATFDPDERWSNVYREREKNSIYKWVGIRTGGELISVYEKEGEEGVLSFAQEKIESSLYNDGQSPQLIKFADYVRWKKSVNIEFGISDEKEDFNEAKSAFREHEAQWRLNKRGVEGETLIHLLLNREEPVCQEIARILVNKYPGLAKDIYLGEDMFGQSCLHLSIVHDDYDTVQLLLESGASVNARATGDFFMPEDWEEKDIKTMDYQGYAYYGEYPLAFAACFENKDIYDLLIQYGANPDLQDMFGNTVLHMCVIKNKNAMYSYAVRHWHKPAHTNIVNHASYTPLTLATKLGRRQIFYEMLELMKVEFWRFSDMTCSAYPLDALDTIRPDGSTNYDSALMTVINGNTPDHLEIIGSEVIQRLLADKWKAFAERKLFQRLALLVFHLICICFVVYLRPVETDRLYLIKPIWPDWLRTVFEILTIISCLWFVLGQQLSELRTQSIYDYLRNLMNAPSKIVYLFANLCLLACAVLRILRMPLLEEAVLSFALPGSWIFLLFFARSAKLTGPFVQMIYSMIAGDMFRFSIISSIFLISFSQAFFFLGKDIDAKRGLDKNDINYCEADHKVTNYASALDTFMTLFRICMNGMDYEEFGCTNYEPLAKTLFVLMMFIMPIMMTNILIAMMGTTYTNIISQAEMAWRQQYAQIVMVLERSVDKRTLATVQLDYSIRMNDPGRETRGLMVIRQTKKTRAKQRKQAIANWKSIGRKIITMAKELGLEATSYLLHSHDRLVTDETVGGGGGQNPRNSFGIRPPTSIAGNSSPNSYRPGGGRKIYTRGVGDGGGEDAGDREENIKLNAGNDNTNQHVNFQYYRLEDRQISPALRSVVTHAAINNAKLMQMNNQKQLAGHRKLANGNILPGVADAARRLLVSAKGTSEERIISSFTEIQLPVYSNIKNQQHQHVHLTQRKLVPSVGSRVRGVEMLPSNDVPNIPASGTNTGETKLFLEGAFH</sequence>
<keyword evidence="8" id="KW-0106">Calcium</keyword>
<dbReference type="PANTHER" id="PTHR10582">
    <property type="entry name" value="TRANSIENT RECEPTOR POTENTIAL ION CHANNEL PROTEIN"/>
    <property type="match status" value="1"/>
</dbReference>
<keyword evidence="13" id="KW-0040">ANK repeat</keyword>
<comment type="subcellular location">
    <subcellularLocation>
        <location evidence="1">Cell membrane</location>
        <topology evidence="1">Multi-pass membrane protein</topology>
    </subcellularLocation>
</comment>
<evidence type="ECO:0000256" key="11">
    <source>
        <dbReference type="ARBA" id="ARBA00023136"/>
    </source>
</evidence>
<evidence type="ECO:0000313" key="17">
    <source>
        <dbReference type="Proteomes" id="UP000887563"/>
    </source>
</evidence>
<dbReference type="Gene3D" id="1.25.40.20">
    <property type="entry name" value="Ankyrin repeat-containing domain"/>
    <property type="match status" value="1"/>
</dbReference>
<dbReference type="PROSITE" id="PS50297">
    <property type="entry name" value="ANK_REP_REGION"/>
    <property type="match status" value="2"/>
</dbReference>
<keyword evidence="3" id="KW-1003">Cell membrane</keyword>
<dbReference type="Pfam" id="PF00023">
    <property type="entry name" value="Ank"/>
    <property type="match status" value="1"/>
</dbReference>
<organism evidence="17 18">
    <name type="scientific">Meloidogyne incognita</name>
    <name type="common">Southern root-knot nematode worm</name>
    <name type="synonym">Oxyuris incognita</name>
    <dbReference type="NCBI Taxonomy" id="6306"/>
    <lineage>
        <taxon>Eukaryota</taxon>
        <taxon>Metazoa</taxon>
        <taxon>Ecdysozoa</taxon>
        <taxon>Nematoda</taxon>
        <taxon>Chromadorea</taxon>
        <taxon>Rhabditida</taxon>
        <taxon>Tylenchina</taxon>
        <taxon>Tylenchomorpha</taxon>
        <taxon>Tylenchoidea</taxon>
        <taxon>Meloidogynidae</taxon>
        <taxon>Meloidogyninae</taxon>
        <taxon>Meloidogyne</taxon>
        <taxon>Meloidogyne incognita group</taxon>
    </lineage>
</organism>
<dbReference type="WBParaSite" id="Minc3s00057g02942">
    <property type="protein sequence ID" value="Minc3s00057g02942"/>
    <property type="gene ID" value="Minc3s00057g02942"/>
</dbReference>
<dbReference type="Pfam" id="PF00520">
    <property type="entry name" value="Ion_trans"/>
    <property type="match status" value="1"/>
</dbReference>
<evidence type="ECO:0000256" key="1">
    <source>
        <dbReference type="ARBA" id="ARBA00004651"/>
    </source>
</evidence>
<keyword evidence="11 15" id="KW-0472">Membrane</keyword>
<keyword evidence="6 15" id="KW-0812">Transmembrane</keyword>
<feature type="repeat" description="ANK" evidence="13">
    <location>
        <begin position="177"/>
        <end position="209"/>
    </location>
</feature>
<evidence type="ECO:0000256" key="13">
    <source>
        <dbReference type="PROSITE-ProRule" id="PRU00023"/>
    </source>
</evidence>
<dbReference type="Pfam" id="PF12796">
    <property type="entry name" value="Ank_2"/>
    <property type="match status" value="1"/>
</dbReference>
<keyword evidence="10" id="KW-0406">Ion transport</keyword>
<dbReference type="InterPro" id="IPR036770">
    <property type="entry name" value="Ankyrin_rpt-contain_sf"/>
</dbReference>
<dbReference type="Proteomes" id="UP000887563">
    <property type="component" value="Unplaced"/>
</dbReference>
<evidence type="ECO:0000256" key="6">
    <source>
        <dbReference type="ARBA" id="ARBA00022692"/>
    </source>
</evidence>
<keyword evidence="4" id="KW-0109">Calcium transport</keyword>
<dbReference type="GO" id="GO:0005886">
    <property type="term" value="C:plasma membrane"/>
    <property type="evidence" value="ECO:0007669"/>
    <property type="project" value="UniProtKB-SubCell"/>
</dbReference>
<dbReference type="GO" id="GO:0005262">
    <property type="term" value="F:calcium channel activity"/>
    <property type="evidence" value="ECO:0007669"/>
    <property type="project" value="UniProtKB-KW"/>
</dbReference>
<feature type="transmembrane region" description="Helical" evidence="15">
    <location>
        <begin position="439"/>
        <end position="459"/>
    </location>
</feature>
<evidence type="ECO:0000256" key="7">
    <source>
        <dbReference type="ARBA" id="ARBA00022737"/>
    </source>
</evidence>
<proteinExistence type="predicted"/>
<feature type="transmembrane region" description="Helical" evidence="15">
    <location>
        <begin position="480"/>
        <end position="500"/>
    </location>
</feature>
<reference evidence="18" key="1">
    <citation type="submission" date="2022-11" db="UniProtKB">
        <authorList>
            <consortium name="WormBaseParasite"/>
        </authorList>
    </citation>
    <scope>IDENTIFICATION</scope>
</reference>
<feature type="transmembrane region" description="Helical" evidence="15">
    <location>
        <begin position="398"/>
        <end position="419"/>
    </location>
</feature>
<dbReference type="PANTHER" id="PTHR10582:SF2">
    <property type="entry name" value="INACTIVE"/>
    <property type="match status" value="1"/>
</dbReference>
<keyword evidence="7" id="KW-0677">Repeat</keyword>
<keyword evidence="17" id="KW-1185">Reference proteome</keyword>
<evidence type="ECO:0000256" key="9">
    <source>
        <dbReference type="ARBA" id="ARBA00022989"/>
    </source>
</evidence>
<feature type="transmembrane region" description="Helical" evidence="15">
    <location>
        <begin position="544"/>
        <end position="565"/>
    </location>
</feature>
<keyword evidence="2" id="KW-0813">Transport</keyword>
<dbReference type="NCBIfam" id="TIGR00870">
    <property type="entry name" value="trp"/>
    <property type="match status" value="1"/>
</dbReference>
<feature type="domain" description="Ion transport" evidence="16">
    <location>
        <begin position="406"/>
        <end position="658"/>
    </location>
</feature>
<name>A0A914KQG7_MELIC</name>
<dbReference type="InterPro" id="IPR005821">
    <property type="entry name" value="Ion_trans_dom"/>
</dbReference>
<evidence type="ECO:0000256" key="4">
    <source>
        <dbReference type="ARBA" id="ARBA00022568"/>
    </source>
</evidence>
<feature type="transmembrane region" description="Helical" evidence="15">
    <location>
        <begin position="506"/>
        <end position="523"/>
    </location>
</feature>
<feature type="region of interest" description="Disordered" evidence="14">
    <location>
        <begin position="756"/>
        <end position="823"/>
    </location>
</feature>
<accession>A0A914KQG7</accession>
<dbReference type="InterPro" id="IPR002110">
    <property type="entry name" value="Ankyrin_rpt"/>
</dbReference>
<dbReference type="GO" id="GO:0098703">
    <property type="term" value="P:calcium ion import across plasma membrane"/>
    <property type="evidence" value="ECO:0007669"/>
    <property type="project" value="TreeGrafter"/>
</dbReference>
<dbReference type="SUPFAM" id="SSF48403">
    <property type="entry name" value="Ankyrin repeat"/>
    <property type="match status" value="1"/>
</dbReference>
<dbReference type="FunFam" id="1.25.40.20:FF:000185">
    <property type="entry name" value="OSMotic avoidance abnormal family member"/>
    <property type="match status" value="1"/>
</dbReference>
<evidence type="ECO:0000313" key="18">
    <source>
        <dbReference type="WBParaSite" id="Minc3s00057g02942"/>
    </source>
</evidence>
<evidence type="ECO:0000256" key="2">
    <source>
        <dbReference type="ARBA" id="ARBA00022448"/>
    </source>
</evidence>
<feature type="transmembrane region" description="Helical" evidence="15">
    <location>
        <begin position="628"/>
        <end position="654"/>
    </location>
</feature>
<keyword evidence="9 15" id="KW-1133">Transmembrane helix</keyword>
<evidence type="ECO:0000256" key="15">
    <source>
        <dbReference type="SAM" id="Phobius"/>
    </source>
</evidence>
<evidence type="ECO:0000256" key="10">
    <source>
        <dbReference type="ARBA" id="ARBA00023065"/>
    </source>
</evidence>
<keyword evidence="5" id="KW-0107">Calcium channel</keyword>
<evidence type="ECO:0000256" key="14">
    <source>
        <dbReference type="SAM" id="MobiDB-lite"/>
    </source>
</evidence>
<dbReference type="PROSITE" id="PS50088">
    <property type="entry name" value="ANK_REPEAT"/>
    <property type="match status" value="2"/>
</dbReference>
<dbReference type="AlphaFoldDB" id="A0A914KQG7"/>
<evidence type="ECO:0000259" key="16">
    <source>
        <dbReference type="Pfam" id="PF00520"/>
    </source>
</evidence>
<protein>
    <submittedName>
        <fullName evidence="18">Ion transport domain-containing protein</fullName>
    </submittedName>
</protein>
<feature type="repeat" description="ANK" evidence="13">
    <location>
        <begin position="234"/>
        <end position="266"/>
    </location>
</feature>
<evidence type="ECO:0000256" key="5">
    <source>
        <dbReference type="ARBA" id="ARBA00022673"/>
    </source>
</evidence>
<evidence type="ECO:0000256" key="12">
    <source>
        <dbReference type="ARBA" id="ARBA00023303"/>
    </source>
</evidence>
<keyword evidence="12" id="KW-0407">Ion channel</keyword>